<feature type="chain" id="PRO_5041738793" description="Serine carboxypeptidase-like 45" evidence="2">
    <location>
        <begin position="22"/>
        <end position="244"/>
    </location>
</feature>
<evidence type="ECO:0000313" key="4">
    <source>
        <dbReference type="Proteomes" id="UP001188597"/>
    </source>
</evidence>
<sequence length="244" mass="26654">MASWSWGATLLVFLCFSACGGELITKLPGQPKNVGFKQYSGYTVTDAGHGRALFYYFVEADSADPLSRPLTVWFNGGPGCSSFGVGAFMENGPFQVGENGKLLRNEFSWNLESNMLPLQYQQDNLDMNIIPLVLDILKEGIPILLFSGDQDSLIPLTQTRTIANILAEDAKLLTLNKYGPWYDGKQVGGWSQSFGEERDGKNVTSLTYATVRGAAHEVPFSSPSQALTLFLSFLKGSALPRPHA</sequence>
<dbReference type="Gene3D" id="3.40.50.1820">
    <property type="entry name" value="alpha/beta hydrolase"/>
    <property type="match status" value="1"/>
</dbReference>
<dbReference type="InterPro" id="IPR001563">
    <property type="entry name" value="Peptidase_S10"/>
</dbReference>
<dbReference type="GO" id="GO:0006508">
    <property type="term" value="P:proteolysis"/>
    <property type="evidence" value="ECO:0007669"/>
    <property type="project" value="InterPro"/>
</dbReference>
<comment type="caution">
    <text evidence="3">The sequence shown here is derived from an EMBL/GenBank/DDBJ whole genome shotgun (WGS) entry which is preliminary data.</text>
</comment>
<dbReference type="Proteomes" id="UP001188597">
    <property type="component" value="Unassembled WGS sequence"/>
</dbReference>
<dbReference type="EMBL" id="JAVXUP010000142">
    <property type="protein sequence ID" value="KAK3036674.1"/>
    <property type="molecule type" value="Genomic_DNA"/>
</dbReference>
<evidence type="ECO:0008006" key="5">
    <source>
        <dbReference type="Google" id="ProtNLM"/>
    </source>
</evidence>
<evidence type="ECO:0000256" key="2">
    <source>
        <dbReference type="SAM" id="SignalP"/>
    </source>
</evidence>
<dbReference type="AlphaFoldDB" id="A0AA89BAZ6"/>
<gene>
    <name evidence="3" type="ORF">RJ639_030243</name>
</gene>
<dbReference type="PANTHER" id="PTHR11802:SF349">
    <property type="entry name" value="SERINE CARBOXYPEPTIDASE-LIKE 46"/>
    <property type="match status" value="1"/>
</dbReference>
<dbReference type="PANTHER" id="PTHR11802">
    <property type="entry name" value="SERINE PROTEASE FAMILY S10 SERINE CARBOXYPEPTIDASE"/>
    <property type="match status" value="1"/>
</dbReference>
<dbReference type="SUPFAM" id="SSF53474">
    <property type="entry name" value="alpha/beta-Hydrolases"/>
    <property type="match status" value="2"/>
</dbReference>
<proteinExistence type="inferred from homology"/>
<dbReference type="Gene3D" id="3.40.50.11320">
    <property type="match status" value="1"/>
</dbReference>
<evidence type="ECO:0000256" key="1">
    <source>
        <dbReference type="ARBA" id="ARBA00009431"/>
    </source>
</evidence>
<feature type="signal peptide" evidence="2">
    <location>
        <begin position="1"/>
        <end position="21"/>
    </location>
</feature>
<accession>A0AA89BAZ6</accession>
<dbReference type="Pfam" id="PF00450">
    <property type="entry name" value="Peptidase_S10"/>
    <property type="match status" value="2"/>
</dbReference>
<keyword evidence="2" id="KW-0732">Signal</keyword>
<organism evidence="3 4">
    <name type="scientific">Escallonia herrerae</name>
    <dbReference type="NCBI Taxonomy" id="1293975"/>
    <lineage>
        <taxon>Eukaryota</taxon>
        <taxon>Viridiplantae</taxon>
        <taxon>Streptophyta</taxon>
        <taxon>Embryophyta</taxon>
        <taxon>Tracheophyta</taxon>
        <taxon>Spermatophyta</taxon>
        <taxon>Magnoliopsida</taxon>
        <taxon>eudicotyledons</taxon>
        <taxon>Gunneridae</taxon>
        <taxon>Pentapetalae</taxon>
        <taxon>asterids</taxon>
        <taxon>campanulids</taxon>
        <taxon>Escalloniales</taxon>
        <taxon>Escalloniaceae</taxon>
        <taxon>Escallonia</taxon>
    </lineage>
</organism>
<dbReference type="GO" id="GO:0004185">
    <property type="term" value="F:serine-type carboxypeptidase activity"/>
    <property type="evidence" value="ECO:0007669"/>
    <property type="project" value="InterPro"/>
</dbReference>
<comment type="similarity">
    <text evidence="1">Belongs to the peptidase S10 family.</text>
</comment>
<dbReference type="InterPro" id="IPR029058">
    <property type="entry name" value="AB_hydrolase_fold"/>
</dbReference>
<dbReference type="GO" id="GO:0005773">
    <property type="term" value="C:vacuole"/>
    <property type="evidence" value="ECO:0007669"/>
    <property type="project" value="TreeGrafter"/>
</dbReference>
<reference evidence="3" key="1">
    <citation type="submission" date="2022-12" db="EMBL/GenBank/DDBJ databases">
        <title>Draft genome assemblies for two species of Escallonia (Escalloniales).</title>
        <authorList>
            <person name="Chanderbali A."/>
            <person name="Dervinis C."/>
            <person name="Anghel I."/>
            <person name="Soltis D."/>
            <person name="Soltis P."/>
            <person name="Zapata F."/>
        </authorList>
    </citation>
    <scope>NUCLEOTIDE SEQUENCE</scope>
    <source>
        <strain evidence="3">UCBG64.0493</strain>
        <tissue evidence="3">Leaf</tissue>
    </source>
</reference>
<name>A0AA89BAZ6_9ASTE</name>
<evidence type="ECO:0000313" key="3">
    <source>
        <dbReference type="EMBL" id="KAK3036674.1"/>
    </source>
</evidence>
<keyword evidence="4" id="KW-1185">Reference proteome</keyword>
<protein>
    <recommendedName>
        <fullName evidence="5">Serine carboxypeptidase-like 45</fullName>
    </recommendedName>
</protein>